<dbReference type="EMBL" id="CAMTCP010000271">
    <property type="protein sequence ID" value="CAI3676046.1"/>
    <property type="molecule type" value="Genomic_DNA"/>
</dbReference>
<dbReference type="Proteomes" id="UP001189143">
    <property type="component" value="Unassembled WGS sequence"/>
</dbReference>
<evidence type="ECO:0000313" key="1">
    <source>
        <dbReference type="EMBL" id="CAG9705766.1"/>
    </source>
</evidence>
<reference evidence="1" key="1">
    <citation type="submission" date="2021-10" db="EMBL/GenBank/DDBJ databases">
        <authorList>
            <person name="Mesa V."/>
        </authorList>
    </citation>
    <scope>NUCLEOTIDE SEQUENCE</scope>
    <source>
        <strain evidence="1">CC3_PB</strain>
    </source>
</reference>
<proteinExistence type="predicted"/>
<comment type="caution">
    <text evidence="1">The sequence shown here is derived from an EMBL/GenBank/DDBJ whole genome shotgun (WGS) entry which is preliminary data.</text>
</comment>
<protein>
    <submittedName>
        <fullName evidence="1">Transcriptional regulator</fullName>
    </submittedName>
</protein>
<reference evidence="2" key="2">
    <citation type="submission" date="2022-10" db="EMBL/GenBank/DDBJ databases">
        <authorList>
            <person name="Aires J."/>
            <person name="Mesa V."/>
        </authorList>
    </citation>
    <scope>NUCLEOTIDE SEQUENCE</scope>
    <source>
        <strain evidence="2">Clostridium neonatale JD116</strain>
    </source>
</reference>
<gene>
    <name evidence="2" type="ORF">CNEO2_700009</name>
    <name evidence="1" type="ORF">CNEO_42047</name>
</gene>
<evidence type="ECO:0000313" key="2">
    <source>
        <dbReference type="EMBL" id="CAI3676046.1"/>
    </source>
</evidence>
<name>A0AA86JER9_9CLOT</name>
<dbReference type="AlphaFoldDB" id="A0AA86JER9"/>
<organism evidence="1 3">
    <name type="scientific">Clostridium neonatale</name>
    <dbReference type="NCBI Taxonomy" id="137838"/>
    <lineage>
        <taxon>Bacteria</taxon>
        <taxon>Bacillati</taxon>
        <taxon>Bacillota</taxon>
        <taxon>Clostridia</taxon>
        <taxon>Eubacteriales</taxon>
        <taxon>Clostridiaceae</taxon>
        <taxon>Clostridium</taxon>
    </lineage>
</organism>
<evidence type="ECO:0000313" key="3">
    <source>
        <dbReference type="Proteomes" id="UP000789738"/>
    </source>
</evidence>
<dbReference type="EMBL" id="CAKJVE010000004">
    <property type="protein sequence ID" value="CAG9705766.1"/>
    <property type="molecule type" value="Genomic_DNA"/>
</dbReference>
<accession>A0AA86JER9</accession>
<dbReference type="Proteomes" id="UP000789738">
    <property type="component" value="Unassembled WGS sequence"/>
</dbReference>
<dbReference type="RefSeq" id="WP_125150173.1">
    <property type="nucleotide sequence ID" value="NZ_CAKJVE010000004.1"/>
</dbReference>
<sequence>MLDKERVKELYQQGYNAEQIAEILKCKSATIRQCIHRNFKDSKIMHTINKIRDREILRVTRNEAKNCMSDAEFIKRNSSIYKTVENGDIILNRKVSGVVPFDVPIRVSNEFSFERVDKRIKKSEYRKDNLLFS</sequence>